<dbReference type="OrthoDB" id="3599542at2759"/>
<dbReference type="AlphaFoldDB" id="B8LZ29"/>
<evidence type="ECO:0000313" key="2">
    <source>
        <dbReference type="EMBL" id="EED21073.1"/>
    </source>
</evidence>
<organism evidence="2 3">
    <name type="scientific">Talaromyces stipitatus (strain ATCC 10500 / CBS 375.48 / QM 6759 / NRRL 1006)</name>
    <name type="common">Penicillium stipitatum</name>
    <dbReference type="NCBI Taxonomy" id="441959"/>
    <lineage>
        <taxon>Eukaryota</taxon>
        <taxon>Fungi</taxon>
        <taxon>Dikarya</taxon>
        <taxon>Ascomycota</taxon>
        <taxon>Pezizomycotina</taxon>
        <taxon>Eurotiomycetes</taxon>
        <taxon>Eurotiomycetidae</taxon>
        <taxon>Eurotiales</taxon>
        <taxon>Trichocomaceae</taxon>
        <taxon>Talaromyces</taxon>
        <taxon>Talaromyces sect. Talaromyces</taxon>
    </lineage>
</organism>
<dbReference type="Proteomes" id="UP000001745">
    <property type="component" value="Unassembled WGS sequence"/>
</dbReference>
<reference evidence="3" key="1">
    <citation type="journal article" date="2015" name="Genome Announc.">
        <title>Genome sequence of the AIDS-associated pathogen Penicillium marneffei (ATCC18224) and its near taxonomic relative Talaromyces stipitatus (ATCC10500).</title>
        <authorList>
            <person name="Nierman W.C."/>
            <person name="Fedorova-Abrams N.D."/>
            <person name="Andrianopoulos A."/>
        </authorList>
    </citation>
    <scope>NUCLEOTIDE SEQUENCE [LARGE SCALE GENOMIC DNA]</scope>
    <source>
        <strain evidence="3">ATCC 10500 / CBS 375.48 / QM 6759 / NRRL 1006</strain>
    </source>
</reference>
<dbReference type="OMA" id="AHHELEN"/>
<accession>B8LZ29</accession>
<dbReference type="VEuPathDB" id="FungiDB:TSTA_083060"/>
<dbReference type="GeneID" id="8105184"/>
<dbReference type="RefSeq" id="XP_002478036.1">
    <property type="nucleotide sequence ID" value="XM_002477991.1"/>
</dbReference>
<feature type="compositionally biased region" description="Polar residues" evidence="1">
    <location>
        <begin position="174"/>
        <end position="199"/>
    </location>
</feature>
<feature type="region of interest" description="Disordered" evidence="1">
    <location>
        <begin position="135"/>
        <end position="205"/>
    </location>
</feature>
<dbReference type="InParanoid" id="B8LZ29"/>
<evidence type="ECO:0000256" key="1">
    <source>
        <dbReference type="SAM" id="MobiDB-lite"/>
    </source>
</evidence>
<dbReference type="PhylomeDB" id="B8LZ29"/>
<sequence length="380" mass="43361">MAPAASTEPGEFDPEGKDARQLNNYVSQRMNSYEDVYDDLLYAAYKQHFEKWTIDDFKKSDMIQLGKLINLLRCNGVFVNTTRAHLVAENLMNVLAETDPHVWTEEEVIAHVKRGKELRSENLNDQFAAIITMHQRPPKTSEEKAQQRIPRTPLMPETPSPFPTFGPKTRARSAANSGLGTPTTVPVTSHPNTGQADSNQHMEEQAHKDSLADLISTPQALLNLGKMYTDELKYGAEKNDSFTWKLQIFYDLCQRAFIPPTQEAYHPAFPTMLKGQALQYYYATRQTWLLHGHDPITGLGDHFEGEEYHRAIQQEWNNVIFQSVIDKNLYKTLSECLEIMVSTLQQLYHGLDRDLQTPAYHRIKLVEATHTHPAFQSATT</sequence>
<proteinExistence type="predicted"/>
<keyword evidence="3" id="KW-1185">Reference proteome</keyword>
<evidence type="ECO:0000313" key="3">
    <source>
        <dbReference type="Proteomes" id="UP000001745"/>
    </source>
</evidence>
<gene>
    <name evidence="2" type="ORF">TSTA_083060</name>
</gene>
<dbReference type="STRING" id="441959.B8LZ29"/>
<name>B8LZ29_TALSN</name>
<protein>
    <submittedName>
        <fullName evidence="2">Uncharacterized protein</fullName>
    </submittedName>
</protein>
<dbReference type="HOGENOM" id="CLU_759051_0_0_1"/>
<dbReference type="EMBL" id="EQ962653">
    <property type="protein sequence ID" value="EED21073.1"/>
    <property type="molecule type" value="Genomic_DNA"/>
</dbReference>